<dbReference type="EMBL" id="AAHWTY010000076">
    <property type="protein sequence ID" value="ECB1914783.1"/>
    <property type="molecule type" value="Genomic_DNA"/>
</dbReference>
<dbReference type="Proteomes" id="UP000839827">
    <property type="component" value="Unassembled WGS sequence"/>
</dbReference>
<evidence type="ECO:0000313" key="2">
    <source>
        <dbReference type="EMBL" id="ECB1914783.1"/>
    </source>
</evidence>
<proteinExistence type="predicted"/>
<organism evidence="3">
    <name type="scientific">Salmonella newport</name>
    <dbReference type="NCBI Taxonomy" id="108619"/>
    <lineage>
        <taxon>Bacteria</taxon>
        <taxon>Pseudomonadati</taxon>
        <taxon>Pseudomonadota</taxon>
        <taxon>Gammaproteobacteria</taxon>
        <taxon>Enterobacterales</taxon>
        <taxon>Enterobacteriaceae</taxon>
        <taxon>Salmonella</taxon>
    </lineage>
</organism>
<feature type="region of interest" description="Disordered" evidence="1">
    <location>
        <begin position="49"/>
        <end position="68"/>
    </location>
</feature>
<dbReference type="AlphaFoldDB" id="A0A5Y0RVS3"/>
<gene>
    <name evidence="3" type="ORF">E1A34_19510</name>
    <name evidence="2" type="ORF">EVG73_20715</name>
</gene>
<reference evidence="3" key="1">
    <citation type="submission" date="2019-03" db="EMBL/GenBank/DDBJ databases">
        <authorList>
            <person name="Ashton P.M."/>
            <person name="Dallman T."/>
            <person name="Nair S."/>
            <person name="De Pinna E."/>
            <person name="Peters T."/>
            <person name="Grant K."/>
        </authorList>
    </citation>
    <scope>NUCLEOTIDE SEQUENCE [LARGE SCALE GENOMIC DNA]</scope>
    <source>
        <strain evidence="3">271153</strain>
        <strain evidence="2">500372</strain>
    </source>
</reference>
<protein>
    <submittedName>
        <fullName evidence="3">Uncharacterized protein</fullName>
    </submittedName>
</protein>
<evidence type="ECO:0000313" key="3">
    <source>
        <dbReference type="EMBL" id="ECB7108225.1"/>
    </source>
</evidence>
<name>A0A5Y0RVS3_SALNE</name>
<evidence type="ECO:0000256" key="1">
    <source>
        <dbReference type="SAM" id="MobiDB-lite"/>
    </source>
</evidence>
<sequence length="68" mass="7891">MKDFPNWWLRGEAIAGLDHYRRMSQASRKGKAFDDCFYYARQWALGQTTKAERRAKKKPGRGAPPGLF</sequence>
<accession>A0A5Y0RVS3</accession>
<dbReference type="EMBL" id="AAHYLK010000022">
    <property type="protein sequence ID" value="ECB7108225.1"/>
    <property type="molecule type" value="Genomic_DNA"/>
</dbReference>
<comment type="caution">
    <text evidence="3">The sequence shown here is derived from an EMBL/GenBank/DDBJ whole genome shotgun (WGS) entry which is preliminary data.</text>
</comment>